<dbReference type="GO" id="GO:0030623">
    <property type="term" value="F:U5 snRNA binding"/>
    <property type="evidence" value="ECO:0007669"/>
    <property type="project" value="TreeGrafter"/>
</dbReference>
<dbReference type="Proteomes" id="UP000037460">
    <property type="component" value="Unassembled WGS sequence"/>
</dbReference>
<dbReference type="InterPro" id="IPR000795">
    <property type="entry name" value="T_Tr_GTP-bd_dom"/>
</dbReference>
<keyword evidence="9" id="KW-0687">Ribonucleoprotein</keyword>
<dbReference type="Gene3D" id="3.90.1430.10">
    <property type="entry name" value="Yeast translation eEF2 (G' domain)"/>
    <property type="match status" value="1"/>
</dbReference>
<feature type="region of interest" description="Disordered" evidence="7">
    <location>
        <begin position="1"/>
        <end position="58"/>
    </location>
</feature>
<dbReference type="Pfam" id="PF00679">
    <property type="entry name" value="EFG_C"/>
    <property type="match status" value="1"/>
</dbReference>
<name>A0A0M0J550_9EUKA</name>
<reference evidence="10" key="1">
    <citation type="journal article" date="2015" name="PLoS Genet.">
        <title>Genome Sequence and Transcriptome Analyses of Chrysochromulina tobin: Metabolic Tools for Enhanced Algal Fitness in the Prominent Order Prymnesiales (Haptophyceae).</title>
        <authorList>
            <person name="Hovde B.T."/>
            <person name="Deodato C.R."/>
            <person name="Hunsperger H.M."/>
            <person name="Ryken S.A."/>
            <person name="Yost W."/>
            <person name="Jha R.K."/>
            <person name="Patterson J."/>
            <person name="Monnat R.J. Jr."/>
            <person name="Barlow S.B."/>
            <person name="Starkenburg S.R."/>
            <person name="Cattolico R.A."/>
        </authorList>
    </citation>
    <scope>NUCLEOTIDE SEQUENCE</scope>
    <source>
        <strain evidence="10">CCMP291</strain>
    </source>
</reference>
<dbReference type="Pfam" id="PF16004">
    <property type="entry name" value="EFTUD2"/>
    <property type="match status" value="1"/>
</dbReference>
<dbReference type="InterPro" id="IPR044121">
    <property type="entry name" value="Snu114_GTP-bd"/>
</dbReference>
<organism evidence="9 10">
    <name type="scientific">Chrysochromulina tobinii</name>
    <dbReference type="NCBI Taxonomy" id="1460289"/>
    <lineage>
        <taxon>Eukaryota</taxon>
        <taxon>Haptista</taxon>
        <taxon>Haptophyta</taxon>
        <taxon>Prymnesiophyceae</taxon>
        <taxon>Prymnesiales</taxon>
        <taxon>Chrysochromulinaceae</taxon>
        <taxon>Chrysochromulina</taxon>
    </lineage>
</organism>
<dbReference type="FunFam" id="3.30.230.10:FF:000009">
    <property type="entry name" value="116 kDa U5 small nuclear ribonucleoprotein component"/>
    <property type="match status" value="1"/>
</dbReference>
<evidence type="ECO:0000313" key="9">
    <source>
        <dbReference type="EMBL" id="KOO21605.1"/>
    </source>
</evidence>
<dbReference type="NCBIfam" id="TIGR00231">
    <property type="entry name" value="small_GTP"/>
    <property type="match status" value="1"/>
</dbReference>
<dbReference type="PRINTS" id="PR00315">
    <property type="entry name" value="ELONGATNFCT"/>
</dbReference>
<dbReference type="CDD" id="cd04096">
    <property type="entry name" value="eEF2_snRNP_like_C"/>
    <property type="match status" value="1"/>
</dbReference>
<dbReference type="CDD" id="cd04090">
    <property type="entry name" value="EF2_II_snRNP"/>
    <property type="match status" value="1"/>
</dbReference>
<dbReference type="SMART" id="SM00889">
    <property type="entry name" value="EFG_IV"/>
    <property type="match status" value="1"/>
</dbReference>
<dbReference type="Pfam" id="PF00009">
    <property type="entry name" value="GTP_EFTU"/>
    <property type="match status" value="1"/>
</dbReference>
<evidence type="ECO:0000256" key="1">
    <source>
        <dbReference type="ARBA" id="ARBA00004123"/>
    </source>
</evidence>
<dbReference type="GO" id="GO:0046540">
    <property type="term" value="C:U4/U6 x U5 tri-snRNP complex"/>
    <property type="evidence" value="ECO:0007669"/>
    <property type="project" value="TreeGrafter"/>
</dbReference>
<keyword evidence="6" id="KW-0539">Nucleus</keyword>
<dbReference type="AlphaFoldDB" id="A0A0M0J550"/>
<dbReference type="PROSITE" id="PS51722">
    <property type="entry name" value="G_TR_2"/>
    <property type="match status" value="1"/>
</dbReference>
<dbReference type="Gene3D" id="3.30.70.870">
    <property type="entry name" value="Elongation Factor G (Translational Gtpase), domain 3"/>
    <property type="match status" value="1"/>
</dbReference>
<feature type="domain" description="Tr-type G" evidence="8">
    <location>
        <begin position="138"/>
        <end position="361"/>
    </location>
</feature>
<accession>A0A0M0J550</accession>
<evidence type="ECO:0000313" key="10">
    <source>
        <dbReference type="Proteomes" id="UP000037460"/>
    </source>
</evidence>
<feature type="compositionally biased region" description="Acidic residues" evidence="7">
    <location>
        <begin position="19"/>
        <end position="46"/>
    </location>
</feature>
<dbReference type="InterPro" id="IPR005517">
    <property type="entry name" value="Transl_elong_EFG/EF2_IV"/>
</dbReference>
<dbReference type="SUPFAM" id="SSF54211">
    <property type="entry name" value="Ribosomal protein S5 domain 2-like"/>
    <property type="match status" value="1"/>
</dbReference>
<dbReference type="InterPro" id="IPR000640">
    <property type="entry name" value="EFG_V-like"/>
</dbReference>
<dbReference type="Pfam" id="PF03764">
    <property type="entry name" value="EFG_IV"/>
    <property type="match status" value="1"/>
</dbReference>
<dbReference type="SUPFAM" id="SSF52540">
    <property type="entry name" value="P-loop containing nucleoside triphosphate hydrolases"/>
    <property type="match status" value="1"/>
</dbReference>
<evidence type="ECO:0000256" key="2">
    <source>
        <dbReference type="ARBA" id="ARBA00022664"/>
    </source>
</evidence>
<dbReference type="GO" id="GO:0000398">
    <property type="term" value="P:mRNA splicing, via spliceosome"/>
    <property type="evidence" value="ECO:0007669"/>
    <property type="project" value="TreeGrafter"/>
</dbReference>
<dbReference type="Gene3D" id="3.40.50.300">
    <property type="entry name" value="P-loop containing nucleotide triphosphate hydrolases"/>
    <property type="match status" value="1"/>
</dbReference>
<gene>
    <name evidence="9" type="ORF">Ctob_001269</name>
</gene>
<dbReference type="FunFam" id="3.30.70.240:FF:000004">
    <property type="entry name" value="116 kDa U5 small nuclear ribonucleoprotein"/>
    <property type="match status" value="1"/>
</dbReference>
<dbReference type="OrthoDB" id="364892at2759"/>
<comment type="subcellular location">
    <subcellularLocation>
        <location evidence="1">Nucleus</location>
    </subcellularLocation>
</comment>
<dbReference type="PANTHER" id="PTHR42908">
    <property type="entry name" value="TRANSLATION ELONGATION FACTOR-RELATED"/>
    <property type="match status" value="1"/>
</dbReference>
<dbReference type="Gene3D" id="3.30.230.10">
    <property type="match status" value="1"/>
</dbReference>
<evidence type="ECO:0000256" key="5">
    <source>
        <dbReference type="ARBA" id="ARBA00023187"/>
    </source>
</evidence>
<keyword evidence="3" id="KW-0547">Nucleotide-binding</keyword>
<dbReference type="InterPro" id="IPR005225">
    <property type="entry name" value="Small_GTP-bd"/>
</dbReference>
<feature type="region of interest" description="Disordered" evidence="7">
    <location>
        <begin position="168"/>
        <end position="199"/>
    </location>
</feature>
<keyword evidence="10" id="KW-1185">Reference proteome</keyword>
<dbReference type="FunFam" id="3.30.70.870:FF:000002">
    <property type="entry name" value="Translation elongation factor 2"/>
    <property type="match status" value="1"/>
</dbReference>
<dbReference type="SUPFAM" id="SSF54980">
    <property type="entry name" value="EF-G C-terminal domain-like"/>
    <property type="match status" value="2"/>
</dbReference>
<dbReference type="GO" id="GO:0071007">
    <property type="term" value="C:U2-type catalytic step 2 spliceosome"/>
    <property type="evidence" value="ECO:0007669"/>
    <property type="project" value="TreeGrafter"/>
</dbReference>
<comment type="caution">
    <text evidence="9">The sequence shown here is derived from an EMBL/GenBank/DDBJ whole genome shotgun (WGS) entry which is preliminary data.</text>
</comment>
<dbReference type="InterPro" id="IPR035647">
    <property type="entry name" value="EFG_III/V"/>
</dbReference>
<evidence type="ECO:0000256" key="7">
    <source>
        <dbReference type="SAM" id="MobiDB-lite"/>
    </source>
</evidence>
<dbReference type="InterPro" id="IPR027417">
    <property type="entry name" value="P-loop_NTPase"/>
</dbReference>
<dbReference type="Pfam" id="PF03144">
    <property type="entry name" value="GTP_EFTU_D2"/>
    <property type="match status" value="1"/>
</dbReference>
<dbReference type="InterPro" id="IPR031950">
    <property type="entry name" value="EFTUD2_N"/>
</dbReference>
<dbReference type="GO" id="GO:0003924">
    <property type="term" value="F:GTPase activity"/>
    <property type="evidence" value="ECO:0007669"/>
    <property type="project" value="InterPro"/>
</dbReference>
<dbReference type="PANTHER" id="PTHR42908:SF6">
    <property type="entry name" value="116 KDA U5 SMALL NUCLEAR RIBONUCLEOPROTEIN COMPONENT"/>
    <property type="match status" value="1"/>
</dbReference>
<dbReference type="SMART" id="SM00838">
    <property type="entry name" value="EFG_C"/>
    <property type="match status" value="1"/>
</dbReference>
<evidence type="ECO:0000256" key="3">
    <source>
        <dbReference type="ARBA" id="ARBA00022741"/>
    </source>
</evidence>
<dbReference type="GO" id="GO:0005525">
    <property type="term" value="F:GTP binding"/>
    <property type="evidence" value="ECO:0007669"/>
    <property type="project" value="UniProtKB-KW"/>
</dbReference>
<dbReference type="FunFam" id="3.40.50.300:FF:000646">
    <property type="entry name" value="U5 small nuclear ribonucleoprotein component"/>
    <property type="match status" value="1"/>
</dbReference>
<dbReference type="GO" id="GO:0005829">
    <property type="term" value="C:cytosol"/>
    <property type="evidence" value="ECO:0007669"/>
    <property type="project" value="TreeGrafter"/>
</dbReference>
<evidence type="ECO:0000256" key="6">
    <source>
        <dbReference type="ARBA" id="ARBA00023242"/>
    </source>
</evidence>
<dbReference type="InterPro" id="IPR014721">
    <property type="entry name" value="Ribsml_uS5_D2-typ_fold_subgr"/>
</dbReference>
<dbReference type="CDD" id="cd04167">
    <property type="entry name" value="Snu114p"/>
    <property type="match status" value="1"/>
</dbReference>
<dbReference type="FunFam" id="2.40.30.10:FF:000029">
    <property type="entry name" value="116 kDa U5 small nuclear ribonucleoprotein component"/>
    <property type="match status" value="1"/>
</dbReference>
<dbReference type="Gene3D" id="2.40.30.10">
    <property type="entry name" value="Translation factors"/>
    <property type="match status" value="1"/>
</dbReference>
<evidence type="ECO:0000259" key="8">
    <source>
        <dbReference type="PROSITE" id="PS51722"/>
    </source>
</evidence>
<dbReference type="InterPro" id="IPR020568">
    <property type="entry name" value="Ribosomal_Su5_D2-typ_SF"/>
</dbReference>
<dbReference type="Gene3D" id="3.30.70.240">
    <property type="match status" value="1"/>
</dbReference>
<keyword evidence="2" id="KW-0507">mRNA processing</keyword>
<evidence type="ECO:0000256" key="4">
    <source>
        <dbReference type="ARBA" id="ARBA00023134"/>
    </source>
</evidence>
<dbReference type="SUPFAM" id="SSF50447">
    <property type="entry name" value="Translation proteins"/>
    <property type="match status" value="1"/>
</dbReference>
<keyword evidence="4" id="KW-0342">GTP-binding</keyword>
<proteinExistence type="predicted"/>
<sequence>MDAEEDLYDEFGNYIGPEIDSDEDEDGAPEIDDFGDDDEDGDDEVVDVGGAGYAMDDDEVAGEDDTRVTLHEDKKYYPTAMEVYGEEVETTVQEEDTQPITQPIVAPMKAKEYDLVEKKIPRSVYSHEFLTSLLPHPHLVRNVAIVGHMQHGKTTLVDNLIATTHVPDPSAAAKNGKKAAGGGAQTSRGRRYTDTRADEQKRGLSIKAMPITLLLQSPSEKHYVFNLIDTPGHVNFSDEVSAALRLADGALLVVDAVEGVSSTTEQLIRHLVTERVPVVLCVNKLDRLILELKLPPQDAYFKLRQVIEEVNSALRAASGGAHKRLSPEEGSVIFASAEQDWCFTLESFATIYADFYPSIPAATLARRLWGDVYYQPVSRTFRRKPPDGGGPRTFVQFVLDPLYKLVSATISSPEPELRDVLADLGIGLKKAEFALDPKPMLKLTMARFFGGSYAGLVAALVAHLPSPAQGAALKVEHTYSGERSDSCVAPMLACDPSGLLMANVTKMYHKPDCESFDAFGRVFSGTLRVGDEVQVLGEAYSLDDQEDSAQKTISRLWIYMARYRVEVTEVPAGCWALIEGVEGSLVKTGTITSLGAEDVRIFRPLAFDTMSVMKLATEPLHPSELPRMLEGLRKLNKAYPLLSTKVEESGEHVIIGTGELYLDCVMHDLRHVYAEIEVKVSDPVVTFCETVLETSSLKCFAESPNGRSKLAMIAEPLEKGLAEDIERGAVDIRWDRKRLGEFFQTKYSWDLLAARSVWGFAPDARGPNVLVDDTLPSEVDKKLLGSIREYILQGFGWASREGPLCDEPMRNVKFKVLDATIAAEPIQRGGGQIIPTARRVAYSAFLMATPRLMEPVYAVEIMAPVDCVPAIYTVLGRRRGHVTSEGPRPGTPLHMLTAFVPVIDSFGFETDLRSHTQGRAFALCTFHHYAIVPGDPLDKTITLRPLEPQPVPHLAREFMVKTRRRKGLSEDVSISKFFDDPMLLELAKQDAETNQTAYF</sequence>
<dbReference type="EMBL" id="JWZX01003349">
    <property type="protein sequence ID" value="KOO21605.1"/>
    <property type="molecule type" value="Genomic_DNA"/>
</dbReference>
<protein>
    <submittedName>
        <fullName evidence="9">U5 small nuclear ribonucleoprotein component</fullName>
    </submittedName>
</protein>
<dbReference type="CDD" id="cd01683">
    <property type="entry name" value="EF2_IV_snRNP"/>
    <property type="match status" value="1"/>
</dbReference>
<dbReference type="InterPro" id="IPR009000">
    <property type="entry name" value="Transl_B-barrel_sf"/>
</dbReference>
<keyword evidence="5" id="KW-0508">mRNA splicing</keyword>
<dbReference type="InterPro" id="IPR004161">
    <property type="entry name" value="EFTu-like_2"/>
</dbReference>